<proteinExistence type="predicted"/>
<protein>
    <submittedName>
        <fullName evidence="2">(northern house mosquito) hypothetical protein</fullName>
    </submittedName>
</protein>
<feature type="compositionally biased region" description="Polar residues" evidence="1">
    <location>
        <begin position="35"/>
        <end position="52"/>
    </location>
</feature>
<feature type="region of interest" description="Disordered" evidence="1">
    <location>
        <begin position="1"/>
        <end position="114"/>
    </location>
</feature>
<sequence length="114" mass="11837">MPARKRPSGRWSNSPWTSGVRLAPEGGNPLAVRPPSSTGQSCPRPCTGQSVPAGTRHPARGRTWTWRTRRASPPPTVPSARSRPASSSCPADIATLPAIPGRPAAAPATPGPPH</sequence>
<feature type="compositionally biased region" description="Low complexity" evidence="1">
    <location>
        <begin position="78"/>
        <end position="108"/>
    </location>
</feature>
<accession>A0A8D8BEA0</accession>
<organism evidence="2">
    <name type="scientific">Culex pipiens</name>
    <name type="common">House mosquito</name>
    <dbReference type="NCBI Taxonomy" id="7175"/>
    <lineage>
        <taxon>Eukaryota</taxon>
        <taxon>Metazoa</taxon>
        <taxon>Ecdysozoa</taxon>
        <taxon>Arthropoda</taxon>
        <taxon>Hexapoda</taxon>
        <taxon>Insecta</taxon>
        <taxon>Pterygota</taxon>
        <taxon>Neoptera</taxon>
        <taxon>Endopterygota</taxon>
        <taxon>Diptera</taxon>
        <taxon>Nematocera</taxon>
        <taxon>Culicoidea</taxon>
        <taxon>Culicidae</taxon>
        <taxon>Culicinae</taxon>
        <taxon>Culicini</taxon>
        <taxon>Culex</taxon>
        <taxon>Culex</taxon>
    </lineage>
</organism>
<name>A0A8D8BEA0_CULPI</name>
<evidence type="ECO:0000313" key="2">
    <source>
        <dbReference type="EMBL" id="CAG6473540.1"/>
    </source>
</evidence>
<reference evidence="2" key="1">
    <citation type="submission" date="2021-05" db="EMBL/GenBank/DDBJ databases">
        <authorList>
            <person name="Alioto T."/>
            <person name="Alioto T."/>
            <person name="Gomez Garrido J."/>
        </authorList>
    </citation>
    <scope>NUCLEOTIDE SEQUENCE</scope>
</reference>
<dbReference type="AlphaFoldDB" id="A0A8D8BEA0"/>
<dbReference type="EMBL" id="HBUE01072964">
    <property type="protein sequence ID" value="CAG6473540.1"/>
    <property type="molecule type" value="Transcribed_RNA"/>
</dbReference>
<evidence type="ECO:0000256" key="1">
    <source>
        <dbReference type="SAM" id="MobiDB-lite"/>
    </source>
</evidence>